<dbReference type="Pfam" id="PF18011">
    <property type="entry name" value="Catalase_C"/>
    <property type="match status" value="1"/>
</dbReference>
<dbReference type="Pfam" id="PF00199">
    <property type="entry name" value="Catalase"/>
    <property type="match status" value="1"/>
</dbReference>
<dbReference type="GO" id="GO:0042744">
    <property type="term" value="P:hydrogen peroxide catabolic process"/>
    <property type="evidence" value="ECO:0007669"/>
    <property type="project" value="UniProtKB-KW"/>
</dbReference>
<evidence type="ECO:0000313" key="13">
    <source>
        <dbReference type="Proteomes" id="UP000019102"/>
    </source>
</evidence>
<comment type="similarity">
    <text evidence="2">Belongs to the catalase family. HPII subfamily.</text>
</comment>
<dbReference type="eggNOG" id="COG0753">
    <property type="taxonomic scope" value="Bacteria"/>
</dbReference>
<evidence type="ECO:0000256" key="1">
    <source>
        <dbReference type="ARBA" id="ARBA00001971"/>
    </source>
</evidence>
<organism evidence="12 13">
    <name type="scientific">Gracilibacillus boraciitolerans JCM 21714</name>
    <dbReference type="NCBI Taxonomy" id="1298598"/>
    <lineage>
        <taxon>Bacteria</taxon>
        <taxon>Bacillati</taxon>
        <taxon>Bacillota</taxon>
        <taxon>Bacilli</taxon>
        <taxon>Bacillales</taxon>
        <taxon>Bacillaceae</taxon>
        <taxon>Gracilibacillus</taxon>
    </lineage>
</organism>
<dbReference type="InterPro" id="IPR029062">
    <property type="entry name" value="Class_I_gatase-like"/>
</dbReference>
<dbReference type="CDD" id="cd08155">
    <property type="entry name" value="catalase_clade_2"/>
    <property type="match status" value="1"/>
</dbReference>
<comment type="caution">
    <text evidence="12">The sequence shown here is derived from an EMBL/GenBank/DDBJ whole genome shotgun (WGS) entry which is preliminary data.</text>
</comment>
<keyword evidence="6 10" id="KW-0479">Metal-binding</keyword>
<reference evidence="12 13" key="1">
    <citation type="journal article" date="2014" name="Genome Announc.">
        <title>Draft Genome Sequence of the Boron-Tolerant and Moderately Halotolerant Bacterium Gracilibacillus boraciitolerans JCM 21714T.</title>
        <authorList>
            <person name="Ahmed I."/>
            <person name="Oshima K."/>
            <person name="Suda W."/>
            <person name="Kitamura K."/>
            <person name="Iida T."/>
            <person name="Ohmori Y."/>
            <person name="Fujiwara T."/>
            <person name="Hattori M."/>
            <person name="Ohkuma M."/>
        </authorList>
    </citation>
    <scope>NUCLEOTIDE SEQUENCE [LARGE SCALE GENOMIC DNA]</scope>
    <source>
        <strain evidence="12 13">JCM 21714</strain>
    </source>
</reference>
<feature type="domain" description="Catalase core" evidence="11">
    <location>
        <begin position="1"/>
        <end position="357"/>
    </location>
</feature>
<keyword evidence="7 10" id="KW-0560">Oxidoreductase</keyword>
<evidence type="ECO:0000256" key="4">
    <source>
        <dbReference type="ARBA" id="ARBA00022559"/>
    </source>
</evidence>
<dbReference type="SUPFAM" id="SSF52317">
    <property type="entry name" value="Class I glutamine amidotransferase-like"/>
    <property type="match status" value="1"/>
</dbReference>
<evidence type="ECO:0000256" key="5">
    <source>
        <dbReference type="ARBA" id="ARBA00022617"/>
    </source>
</evidence>
<comment type="catalytic activity">
    <reaction evidence="10">
        <text>2 H2O2 = O2 + 2 H2O</text>
        <dbReference type="Rhea" id="RHEA:20309"/>
        <dbReference type="ChEBI" id="CHEBI:15377"/>
        <dbReference type="ChEBI" id="CHEBI:15379"/>
        <dbReference type="ChEBI" id="CHEBI:16240"/>
        <dbReference type="EC" id="1.11.1.6"/>
    </reaction>
</comment>
<dbReference type="InterPro" id="IPR041399">
    <property type="entry name" value="Catalase_large_C"/>
</dbReference>
<evidence type="ECO:0000313" key="12">
    <source>
        <dbReference type="EMBL" id="GAE93957.1"/>
    </source>
</evidence>
<dbReference type="STRING" id="1298598.JCM21714_3079"/>
<evidence type="ECO:0000256" key="3">
    <source>
        <dbReference type="ARBA" id="ARBA00012314"/>
    </source>
</evidence>
<protein>
    <recommendedName>
        <fullName evidence="3 10">Catalase</fullName>
        <ecNumber evidence="3 10">1.11.1.6</ecNumber>
    </recommendedName>
</protein>
<keyword evidence="9 10" id="KW-0376">Hydrogen peroxide</keyword>
<dbReference type="InterPro" id="IPR002226">
    <property type="entry name" value="Catalase_haem_BS"/>
</dbReference>
<dbReference type="Pfam" id="PF06628">
    <property type="entry name" value="Catalase-rel"/>
    <property type="match status" value="1"/>
</dbReference>
<dbReference type="SUPFAM" id="SSF56634">
    <property type="entry name" value="Heme-dependent catalase-like"/>
    <property type="match status" value="1"/>
</dbReference>
<dbReference type="InterPro" id="IPR018028">
    <property type="entry name" value="Catalase"/>
</dbReference>
<dbReference type="FunFam" id="2.40.180.10:FF:000003">
    <property type="entry name" value="Catalase"/>
    <property type="match status" value="1"/>
</dbReference>
<dbReference type="GO" id="GO:0046872">
    <property type="term" value="F:metal ion binding"/>
    <property type="evidence" value="ECO:0007669"/>
    <property type="project" value="UniProtKB-KW"/>
</dbReference>
<dbReference type="GO" id="GO:0005829">
    <property type="term" value="C:cytosol"/>
    <property type="evidence" value="ECO:0007669"/>
    <property type="project" value="TreeGrafter"/>
</dbReference>
<dbReference type="AlphaFoldDB" id="W4VL82"/>
<gene>
    <name evidence="12" type="ORF">JCM21714_3079</name>
</gene>
<evidence type="ECO:0000256" key="2">
    <source>
        <dbReference type="ARBA" id="ARBA00010660"/>
    </source>
</evidence>
<dbReference type="PROSITE" id="PS00437">
    <property type="entry name" value="CATALASE_1"/>
    <property type="match status" value="1"/>
</dbReference>
<dbReference type="Proteomes" id="UP000019102">
    <property type="component" value="Unassembled WGS sequence"/>
</dbReference>
<keyword evidence="13" id="KW-1185">Reference proteome</keyword>
<dbReference type="InterPro" id="IPR011614">
    <property type="entry name" value="Catalase_core"/>
</dbReference>
<dbReference type="PANTHER" id="PTHR42821:SF1">
    <property type="entry name" value="CATALASE-B"/>
    <property type="match status" value="1"/>
</dbReference>
<keyword evidence="4 10" id="KW-0575">Peroxidase</keyword>
<dbReference type="PROSITE" id="PS00438">
    <property type="entry name" value="CATALASE_2"/>
    <property type="match status" value="1"/>
</dbReference>
<dbReference type="GO" id="GO:0006979">
    <property type="term" value="P:response to oxidative stress"/>
    <property type="evidence" value="ECO:0007669"/>
    <property type="project" value="InterPro"/>
</dbReference>
<dbReference type="EC" id="1.11.1.6" evidence="3 10"/>
<dbReference type="InterPro" id="IPR010582">
    <property type="entry name" value="Catalase_immune_responsive"/>
</dbReference>
<comment type="cofactor">
    <cofactor evidence="1">
        <name>heme</name>
        <dbReference type="ChEBI" id="CHEBI:30413"/>
    </cofactor>
</comment>
<keyword evidence="5 10" id="KW-0349">Heme</keyword>
<keyword evidence="8 10" id="KW-0408">Iron</keyword>
<dbReference type="CDD" id="cd03132">
    <property type="entry name" value="GATase1_catalase"/>
    <property type="match status" value="1"/>
</dbReference>
<dbReference type="PANTHER" id="PTHR42821">
    <property type="entry name" value="CATALASE"/>
    <property type="match status" value="1"/>
</dbReference>
<dbReference type="Gene3D" id="1.20.1370.20">
    <property type="match status" value="1"/>
</dbReference>
<dbReference type="PROSITE" id="PS51402">
    <property type="entry name" value="CATALASE_3"/>
    <property type="match status" value="1"/>
</dbReference>
<dbReference type="GO" id="GO:0020037">
    <property type="term" value="F:heme binding"/>
    <property type="evidence" value="ECO:0007669"/>
    <property type="project" value="InterPro"/>
</dbReference>
<dbReference type="Gene3D" id="2.40.180.10">
    <property type="entry name" value="Catalase core domain"/>
    <property type="match status" value="1"/>
</dbReference>
<evidence type="ECO:0000256" key="8">
    <source>
        <dbReference type="ARBA" id="ARBA00023004"/>
    </source>
</evidence>
<dbReference type="GO" id="GO:0004096">
    <property type="term" value="F:catalase activity"/>
    <property type="evidence" value="ECO:0007669"/>
    <property type="project" value="UniProtKB-EC"/>
</dbReference>
<proteinExistence type="inferred from homology"/>
<dbReference type="PRINTS" id="PR00067">
    <property type="entry name" value="CATALASE"/>
</dbReference>
<evidence type="ECO:0000256" key="10">
    <source>
        <dbReference type="RuleBase" id="RU000498"/>
    </source>
</evidence>
<evidence type="ECO:0000256" key="9">
    <source>
        <dbReference type="ARBA" id="ARBA00023324"/>
    </source>
</evidence>
<evidence type="ECO:0000259" key="11">
    <source>
        <dbReference type="SMART" id="SM01060"/>
    </source>
</evidence>
<dbReference type="EMBL" id="BAVS01000017">
    <property type="protein sequence ID" value="GAE93957.1"/>
    <property type="molecule type" value="Genomic_DNA"/>
</dbReference>
<name>W4VL82_9BACI</name>
<dbReference type="InterPro" id="IPR043156">
    <property type="entry name" value="Catalase_clade2_helical"/>
</dbReference>
<dbReference type="InterPro" id="IPR024708">
    <property type="entry name" value="Catalase_AS"/>
</dbReference>
<dbReference type="InterPro" id="IPR020835">
    <property type="entry name" value="Catalase_sf"/>
</dbReference>
<dbReference type="SMART" id="SM01060">
    <property type="entry name" value="Catalase"/>
    <property type="match status" value="1"/>
</dbReference>
<accession>W4VL82</accession>
<evidence type="ECO:0000256" key="6">
    <source>
        <dbReference type="ARBA" id="ARBA00022723"/>
    </source>
</evidence>
<sequence>MTHFDHERIPERIVHARGFAAHGEFQVYQSMKEFTKADFLQDPSKTTPVFVRFSTVAGSKGSGGELARDARGFSTKFYTDEGNYDLVGNNIPVFFIQDAIKFPDLVHALKPEPHNEMPQAASAHDTFWDFVANNQEAAHMVMWAMSDRAIPRSFRMMEGFGVHTFRFVNHKGESHFVKFHWKPVLGTHSVVWDEAQKINGKDPDFHRRDLWESIQDGDYPEYELGVQIIAEEDEFKFDFDVLDPTKLWPEEDVPVKIVGKMTLNRNVDNVFAETEQVAFHPGHVVPGIDFTNDPLLQGRLFSYTDTQLIRLGGPNFHELPINRPVCPFHNNQRDGYGRQTINQGQVSYHNNSLAQNTPETTPEAQGGYKHYQEKIEGQKIRARSESFKDHFSQATLFWNSMSDAEKEHIIEAFSFELGKVQSRSVQEQIVNMFANVSTDLTKGFAEAIGIEPPAMKDNSVTKSSPALSQENTVHSVATRKVAVIIGDDFDDSNVSSVLEQLNNKGIKTEILSNKLGTVKGNNGLAYEVNHTFLTADSVLFDAVYVVGAAEDKSFYKKAALFVHEAYSHFKPIAATEAGEKLLEVDEMKDSLGVIRGSASTAFASQFIEAIAAHRHWDRQVE</sequence>
<dbReference type="InterPro" id="IPR024712">
    <property type="entry name" value="Catalase_clade2"/>
</dbReference>
<evidence type="ECO:0000256" key="7">
    <source>
        <dbReference type="ARBA" id="ARBA00023002"/>
    </source>
</evidence>
<dbReference type="Gene3D" id="3.40.50.880">
    <property type="match status" value="1"/>
</dbReference>